<gene>
    <name evidence="1" type="ORF">RFI_03322</name>
</gene>
<keyword evidence="2" id="KW-1185">Reference proteome</keyword>
<reference evidence="1 2" key="1">
    <citation type="journal article" date="2013" name="Curr. Biol.">
        <title>The Genome of the Foraminiferan Reticulomyxa filosa.</title>
        <authorList>
            <person name="Glockner G."/>
            <person name="Hulsmann N."/>
            <person name="Schleicher M."/>
            <person name="Noegel A.A."/>
            <person name="Eichinger L."/>
            <person name="Gallinger C."/>
            <person name="Pawlowski J."/>
            <person name="Sierra R."/>
            <person name="Euteneuer U."/>
            <person name="Pillet L."/>
            <person name="Moustafa A."/>
            <person name="Platzer M."/>
            <person name="Groth M."/>
            <person name="Szafranski K."/>
            <person name="Schliwa M."/>
        </authorList>
    </citation>
    <scope>NUCLEOTIDE SEQUENCE [LARGE SCALE GENOMIC DNA]</scope>
</reference>
<dbReference type="EMBL" id="ASPP01003143">
    <property type="protein sequence ID" value="ETO33781.1"/>
    <property type="molecule type" value="Genomic_DNA"/>
</dbReference>
<proteinExistence type="predicted"/>
<protein>
    <submittedName>
        <fullName evidence="1">Uncharacterized protein</fullName>
    </submittedName>
</protein>
<organism evidence="1 2">
    <name type="scientific">Reticulomyxa filosa</name>
    <dbReference type="NCBI Taxonomy" id="46433"/>
    <lineage>
        <taxon>Eukaryota</taxon>
        <taxon>Sar</taxon>
        <taxon>Rhizaria</taxon>
        <taxon>Retaria</taxon>
        <taxon>Foraminifera</taxon>
        <taxon>Monothalamids</taxon>
        <taxon>Reticulomyxidae</taxon>
        <taxon>Reticulomyxa</taxon>
    </lineage>
</organism>
<comment type="caution">
    <text evidence="1">The sequence shown here is derived from an EMBL/GenBank/DDBJ whole genome shotgun (WGS) entry which is preliminary data.</text>
</comment>
<accession>X6P6H3</accession>
<feature type="non-terminal residue" evidence="1">
    <location>
        <position position="108"/>
    </location>
</feature>
<name>X6P6H3_RETFI</name>
<sequence length="108" mass="13113">MRYNWKSECIKALQAIPVKLDDHQLYFLVKYLLEKAKNRPTEYPYNALSEMSKDTWKLVIITVLKKEENQNKLMNKDSQSNFWKLFSNNANVNEQKQKTAKRWNYWHL</sequence>
<evidence type="ECO:0000313" key="2">
    <source>
        <dbReference type="Proteomes" id="UP000023152"/>
    </source>
</evidence>
<evidence type="ECO:0000313" key="1">
    <source>
        <dbReference type="EMBL" id="ETO33781.1"/>
    </source>
</evidence>
<dbReference type="Proteomes" id="UP000023152">
    <property type="component" value="Unassembled WGS sequence"/>
</dbReference>
<dbReference type="AlphaFoldDB" id="X6P6H3"/>